<dbReference type="InterPro" id="IPR023214">
    <property type="entry name" value="HAD_sf"/>
</dbReference>
<dbReference type="PANTHER" id="PTHR10000">
    <property type="entry name" value="PHOSPHOSERINE PHOSPHATASE"/>
    <property type="match status" value="1"/>
</dbReference>
<dbReference type="SFLD" id="SFLDS00003">
    <property type="entry name" value="Haloacid_Dehalogenase"/>
    <property type="match status" value="1"/>
</dbReference>
<evidence type="ECO:0000313" key="2">
    <source>
        <dbReference type="Proteomes" id="UP000628775"/>
    </source>
</evidence>
<dbReference type="NCBIfam" id="TIGR00099">
    <property type="entry name" value="Cof-subfamily"/>
    <property type="match status" value="1"/>
</dbReference>
<evidence type="ECO:0000313" key="1">
    <source>
        <dbReference type="EMBL" id="GGE44380.1"/>
    </source>
</evidence>
<dbReference type="Proteomes" id="UP000628775">
    <property type="component" value="Unassembled WGS sequence"/>
</dbReference>
<dbReference type="AlphaFoldDB" id="A0A8J2YI25"/>
<dbReference type="SFLD" id="SFLDG01140">
    <property type="entry name" value="C2.B:_Phosphomannomutase_and_P"/>
    <property type="match status" value="1"/>
</dbReference>
<dbReference type="GO" id="GO:0005829">
    <property type="term" value="C:cytosol"/>
    <property type="evidence" value="ECO:0007669"/>
    <property type="project" value="TreeGrafter"/>
</dbReference>
<reference evidence="1" key="2">
    <citation type="submission" date="2020-09" db="EMBL/GenBank/DDBJ databases">
        <authorList>
            <person name="Sun Q."/>
            <person name="Zhou Y."/>
        </authorList>
    </citation>
    <scope>NUCLEOTIDE SEQUENCE</scope>
    <source>
        <strain evidence="1">CGMCC 1.15371</strain>
    </source>
</reference>
<comment type="caution">
    <text evidence="1">The sequence shown here is derived from an EMBL/GenBank/DDBJ whole genome shotgun (WGS) entry which is preliminary data.</text>
</comment>
<dbReference type="InterPro" id="IPR006379">
    <property type="entry name" value="HAD-SF_hydro_IIB"/>
</dbReference>
<dbReference type="EMBL" id="BMIR01000010">
    <property type="protein sequence ID" value="GGE44380.1"/>
    <property type="molecule type" value="Genomic_DNA"/>
</dbReference>
<dbReference type="SUPFAM" id="SSF56784">
    <property type="entry name" value="HAD-like"/>
    <property type="match status" value="1"/>
</dbReference>
<dbReference type="CDD" id="cd07516">
    <property type="entry name" value="HAD_Pase"/>
    <property type="match status" value="1"/>
</dbReference>
<dbReference type="PROSITE" id="PS01229">
    <property type="entry name" value="COF_2"/>
    <property type="match status" value="1"/>
</dbReference>
<dbReference type="InterPro" id="IPR000150">
    <property type="entry name" value="Cof"/>
</dbReference>
<keyword evidence="2" id="KW-1185">Reference proteome</keyword>
<dbReference type="RefSeq" id="WP_188694118.1">
    <property type="nucleotide sequence ID" value="NZ_BMIR01000010.1"/>
</dbReference>
<gene>
    <name evidence="1" type="primary">yhaX</name>
    <name evidence="1" type="ORF">GCM10011391_23950</name>
</gene>
<name>A0A8J2YI25_9BACL</name>
<dbReference type="Gene3D" id="3.30.1240.10">
    <property type="match status" value="1"/>
</dbReference>
<organism evidence="1 2">
    <name type="scientific">Pullulanibacillus camelliae</name>
    <dbReference type="NCBI Taxonomy" id="1707096"/>
    <lineage>
        <taxon>Bacteria</taxon>
        <taxon>Bacillati</taxon>
        <taxon>Bacillota</taxon>
        <taxon>Bacilli</taxon>
        <taxon>Bacillales</taxon>
        <taxon>Sporolactobacillaceae</taxon>
        <taxon>Pullulanibacillus</taxon>
    </lineage>
</organism>
<sequence length="278" mass="31435">MAYRLLALDIDGTLLKTNNRLDRETKEAVQFAMDKGAAVTLVTERHFHSAAKVAKALRLKYPIITHNGAFISSSIDRPIYTSKIRHDVLLQLVEFLETYQCKVRFSNEKMSVSNRSKQANLLAKMTIGVSEPLFYPVTYVDSLSDYLRENADDATDVKVELLKDNKEEMLQSLQDFFPSVQVKEEGPKAFILTRSGSSKYNGLQHLAQHVGISLLDTVAVGDSYNDLEMIEKVGLGVAMKNAPKTVRERANWITRSNDMNGVAYMLKEVFRKQMKSYV</sequence>
<dbReference type="Gene3D" id="3.40.50.1000">
    <property type="entry name" value="HAD superfamily/HAD-like"/>
    <property type="match status" value="1"/>
</dbReference>
<dbReference type="GO" id="GO:0016791">
    <property type="term" value="F:phosphatase activity"/>
    <property type="evidence" value="ECO:0007669"/>
    <property type="project" value="TreeGrafter"/>
</dbReference>
<dbReference type="GO" id="GO:0000287">
    <property type="term" value="F:magnesium ion binding"/>
    <property type="evidence" value="ECO:0007669"/>
    <property type="project" value="TreeGrafter"/>
</dbReference>
<protein>
    <submittedName>
        <fullName evidence="1">Stress response protein YhaX</fullName>
    </submittedName>
</protein>
<accession>A0A8J2YI25</accession>
<dbReference type="NCBIfam" id="TIGR01484">
    <property type="entry name" value="HAD-SF-IIB"/>
    <property type="match status" value="1"/>
</dbReference>
<dbReference type="Pfam" id="PF08282">
    <property type="entry name" value="Hydrolase_3"/>
    <property type="match status" value="1"/>
</dbReference>
<dbReference type="PANTHER" id="PTHR10000:SF50">
    <property type="entry name" value="STRESS RESPONSE PROTEIN YHAX"/>
    <property type="match status" value="1"/>
</dbReference>
<reference evidence="1" key="1">
    <citation type="journal article" date="2014" name="Int. J. Syst. Evol. Microbiol.">
        <title>Complete genome sequence of Corynebacterium casei LMG S-19264T (=DSM 44701T), isolated from a smear-ripened cheese.</title>
        <authorList>
            <consortium name="US DOE Joint Genome Institute (JGI-PGF)"/>
            <person name="Walter F."/>
            <person name="Albersmeier A."/>
            <person name="Kalinowski J."/>
            <person name="Ruckert C."/>
        </authorList>
    </citation>
    <scope>NUCLEOTIDE SEQUENCE</scope>
    <source>
        <strain evidence="1">CGMCC 1.15371</strain>
    </source>
</reference>
<dbReference type="InterPro" id="IPR036412">
    <property type="entry name" value="HAD-like_sf"/>
</dbReference>
<proteinExistence type="predicted"/>